<dbReference type="PROSITE" id="PS51085">
    <property type="entry name" value="2FE2S_FER_2"/>
    <property type="match status" value="1"/>
</dbReference>
<keyword evidence="12" id="KW-0472">Membrane</keyword>
<dbReference type="Pfam" id="PF13510">
    <property type="entry name" value="Fer2_4"/>
    <property type="match status" value="1"/>
</dbReference>
<comment type="subcellular location">
    <subcellularLocation>
        <location evidence="2">Membrane</location>
    </subcellularLocation>
</comment>
<evidence type="ECO:0000256" key="2">
    <source>
        <dbReference type="ARBA" id="ARBA00004370"/>
    </source>
</evidence>
<evidence type="ECO:0000256" key="3">
    <source>
        <dbReference type="ARBA" id="ARBA00005404"/>
    </source>
</evidence>
<dbReference type="Gene3D" id="3.30.70.20">
    <property type="match status" value="1"/>
</dbReference>
<keyword evidence="8" id="KW-1278">Translocase</keyword>
<dbReference type="GO" id="GO:0051539">
    <property type="term" value="F:4 iron, 4 sulfur cluster binding"/>
    <property type="evidence" value="ECO:0007669"/>
    <property type="project" value="UniProtKB-KW"/>
</dbReference>
<dbReference type="Gene3D" id="3.40.950.10">
    <property type="entry name" value="Fe-only Hydrogenase (Larger Subunit), Chain L, domain 3"/>
    <property type="match status" value="1"/>
</dbReference>
<evidence type="ECO:0000259" key="15">
    <source>
        <dbReference type="PROSITE" id="PS51379"/>
    </source>
</evidence>
<feature type="domain" description="4Fe-4S ferredoxin-type" evidence="15">
    <location>
        <begin position="139"/>
        <end position="169"/>
    </location>
</feature>
<dbReference type="SUPFAM" id="SSF54862">
    <property type="entry name" value="4Fe-4S ferredoxins"/>
    <property type="match status" value="1"/>
</dbReference>
<dbReference type="InterPro" id="IPR050340">
    <property type="entry name" value="Cytosolic_Fe-S_CAF"/>
</dbReference>
<comment type="caution">
    <text evidence="17">The sequence shown here is derived from an EMBL/GenBank/DDBJ whole genome shotgun (WGS) entry which is preliminary data.</text>
</comment>
<name>A0A124G080_UNCT6</name>
<dbReference type="SUPFAM" id="SSF53920">
    <property type="entry name" value="Fe-only hydrogenase"/>
    <property type="match status" value="1"/>
</dbReference>
<dbReference type="Pfam" id="PF02906">
    <property type="entry name" value="Fe_hyd_lg_C"/>
    <property type="match status" value="1"/>
</dbReference>
<feature type="domain" description="4Fe-4S ferredoxin-type" evidence="15">
    <location>
        <begin position="178"/>
        <end position="211"/>
    </location>
</feature>
<keyword evidence="6" id="KW-0479">Metal-binding</keyword>
<keyword evidence="10" id="KW-0411">Iron-sulfur</keyword>
<dbReference type="SUPFAM" id="SSF54292">
    <property type="entry name" value="2Fe-2S ferredoxin-like"/>
    <property type="match status" value="1"/>
</dbReference>
<dbReference type="InterPro" id="IPR017896">
    <property type="entry name" value="4Fe4S_Fe-S-bd"/>
</dbReference>
<evidence type="ECO:0000313" key="17">
    <source>
        <dbReference type="EMBL" id="KUK86547.1"/>
    </source>
</evidence>
<dbReference type="InterPro" id="IPR001041">
    <property type="entry name" value="2Fe-2S_ferredoxin-type"/>
</dbReference>
<dbReference type="PATRIC" id="fig|1635277.3.peg.540"/>
<feature type="domain" description="4Fe-4S His(Cys)3-ligated-type" evidence="16">
    <location>
        <begin position="81"/>
        <end position="120"/>
    </location>
</feature>
<dbReference type="NCBIfam" id="TIGR02512">
    <property type="entry name" value="FeFe_hydrog_A"/>
    <property type="match status" value="1"/>
</dbReference>
<evidence type="ECO:0000259" key="14">
    <source>
        <dbReference type="PROSITE" id="PS51085"/>
    </source>
</evidence>
<dbReference type="FunFam" id="3.10.20.740:FF:000004">
    <property type="entry name" value="NADH-quinone oxidoreductase"/>
    <property type="match status" value="1"/>
</dbReference>
<dbReference type="Gene3D" id="3.40.50.1780">
    <property type="match status" value="1"/>
</dbReference>
<keyword evidence="7" id="KW-0677">Repeat</keyword>
<dbReference type="Gene3D" id="4.10.260.20">
    <property type="entry name" value="Iron hydrogenase, small subunit"/>
    <property type="match status" value="1"/>
</dbReference>
<dbReference type="InterPro" id="IPR009016">
    <property type="entry name" value="Fe_hydrogenase"/>
</dbReference>
<dbReference type="InterPro" id="IPR049830">
    <property type="entry name" value="HndD"/>
</dbReference>
<dbReference type="FunFam" id="3.30.70.20:FF:000035">
    <property type="entry name" value="Iron hydrogenase 1"/>
    <property type="match status" value="1"/>
</dbReference>
<dbReference type="Pfam" id="PF12838">
    <property type="entry name" value="Fer4_7"/>
    <property type="match status" value="1"/>
</dbReference>
<evidence type="ECO:0000256" key="10">
    <source>
        <dbReference type="ARBA" id="ARBA00023014"/>
    </source>
</evidence>
<keyword evidence="9" id="KW-0408">Iron</keyword>
<proteinExistence type="inferred from homology"/>
<keyword evidence="5" id="KW-0001">2Fe-2S</keyword>
<gene>
    <name evidence="17" type="ORF">XE03_1423</name>
</gene>
<accession>A0A124G080</accession>
<evidence type="ECO:0000256" key="12">
    <source>
        <dbReference type="ARBA" id="ARBA00023136"/>
    </source>
</evidence>
<dbReference type="PROSITE" id="PS51839">
    <property type="entry name" value="4FE4S_HC3"/>
    <property type="match status" value="1"/>
</dbReference>
<evidence type="ECO:0000256" key="8">
    <source>
        <dbReference type="ARBA" id="ARBA00022967"/>
    </source>
</evidence>
<evidence type="ECO:0000256" key="11">
    <source>
        <dbReference type="ARBA" id="ARBA00023027"/>
    </source>
</evidence>
<dbReference type="PANTHER" id="PTHR11615">
    <property type="entry name" value="NITRATE, FORMATE, IRON DEHYDROGENASE"/>
    <property type="match status" value="1"/>
</dbReference>
<dbReference type="EMBL" id="LGGX01000016">
    <property type="protein sequence ID" value="KUK86547.1"/>
    <property type="molecule type" value="Genomic_DNA"/>
</dbReference>
<dbReference type="NCBIfam" id="NF040763">
    <property type="entry name" value="FeFe_hydrog_A6"/>
    <property type="match status" value="1"/>
</dbReference>
<dbReference type="Proteomes" id="UP000053467">
    <property type="component" value="Unassembled WGS sequence"/>
</dbReference>
<dbReference type="Gene3D" id="3.10.20.740">
    <property type="match status" value="1"/>
</dbReference>
<feature type="domain" description="2Fe-2S ferredoxin-type" evidence="14">
    <location>
        <begin position="3"/>
        <end position="81"/>
    </location>
</feature>
<evidence type="ECO:0000256" key="7">
    <source>
        <dbReference type="ARBA" id="ARBA00022737"/>
    </source>
</evidence>
<dbReference type="InterPro" id="IPR003149">
    <property type="entry name" value="Fe_hydrogenase_ssu"/>
</dbReference>
<dbReference type="InterPro" id="IPR017900">
    <property type="entry name" value="4Fe4S_Fe_S_CS"/>
</dbReference>
<evidence type="ECO:0000256" key="1">
    <source>
        <dbReference type="ARBA" id="ARBA00001966"/>
    </source>
</evidence>
<dbReference type="GO" id="GO:0008901">
    <property type="term" value="F:ferredoxin hydrogenase activity"/>
    <property type="evidence" value="ECO:0007669"/>
    <property type="project" value="InterPro"/>
</dbReference>
<evidence type="ECO:0000259" key="16">
    <source>
        <dbReference type="PROSITE" id="PS51839"/>
    </source>
</evidence>
<dbReference type="GO" id="GO:0051537">
    <property type="term" value="F:2 iron, 2 sulfur cluster binding"/>
    <property type="evidence" value="ECO:0007669"/>
    <property type="project" value="UniProtKB-KW"/>
</dbReference>
<dbReference type="PROSITE" id="PS51379">
    <property type="entry name" value="4FE4S_FER_2"/>
    <property type="match status" value="2"/>
</dbReference>
<dbReference type="SMART" id="SM00929">
    <property type="entry name" value="NADH-G_4Fe-4S_3"/>
    <property type="match status" value="1"/>
</dbReference>
<dbReference type="InterPro" id="IPR013352">
    <property type="entry name" value="Fe_hydrogenase_subset"/>
</dbReference>
<keyword evidence="4" id="KW-0004">4Fe-4S</keyword>
<dbReference type="PROSITE" id="PS00198">
    <property type="entry name" value="4FE4S_FER_1"/>
    <property type="match status" value="1"/>
</dbReference>
<evidence type="ECO:0000256" key="6">
    <source>
        <dbReference type="ARBA" id="ARBA00022723"/>
    </source>
</evidence>
<sequence length="594" mass="66237">MIKELTVYIDGIEVKVPEGTTILDAAKKVNVDIPTLCYYKDLTPTGNCGICVVEVENTPTLKRSCCTPVADKMKIKTNTKQVIDARKTVLELILSNHPNDCLECFKNQNCELQEMAEKLGVYELPFKRFDRDMPIDDKGVIIRDPNKCILCGRCIQVCQEIQTVFAIDFINRGYETKMAPFMDMPLSDSVCTNCGQCVVVCPVGALYEKSNIDDVWAAINDPTKHVVVQEAPAVRVAIGEEFGFKEGEVTAGKMHAVLRRMGFDRVFDTNFTADLTIMEEGTEVVHKIFKAFETGEFGKNLPVITSCSPGWIKFMETFFADIREHISTAKSPQQMFGALSKTYYAKMGNIDPKNIVSVSIMPCTAKKYEAARPEMNASGYRDVDYVLTTREFAKMIRQSGIDFKNLPDEPADELMGFYTGAGTIFGATGGVMEAAIRTAYFVLSGEEMKDYDIKIVRGMEGIKEGVLEVPVKKLGKKVALKVAVAHGLGNARKLLTKVAQQLKEKGESEYHFIEIMACPGGCVGGGGQPYACEYAARARRAEGLYKEDKEMLQFRASHQNPMVQKAYKEFLKEPYSEISHKLLHTKYVDRSDLV</sequence>
<dbReference type="GO" id="GO:0005506">
    <property type="term" value="F:iron ion binding"/>
    <property type="evidence" value="ECO:0007669"/>
    <property type="project" value="InterPro"/>
</dbReference>
<comment type="similarity">
    <text evidence="3">Belongs to the complex I 75 kDa subunit family.</text>
</comment>
<dbReference type="AlphaFoldDB" id="A0A124G080"/>
<dbReference type="CDD" id="cd00207">
    <property type="entry name" value="fer2"/>
    <property type="match status" value="1"/>
</dbReference>
<dbReference type="Pfam" id="PF10588">
    <property type="entry name" value="NADH-G_4Fe-4S_3"/>
    <property type="match status" value="1"/>
</dbReference>
<protein>
    <submittedName>
        <fullName evidence="17">[Fe] hydrogenase (Fe-only hydrogenase) (Ferredoxin bidirectional hydrogenase), subunit alpha</fullName>
    </submittedName>
</protein>
<evidence type="ECO:0000256" key="9">
    <source>
        <dbReference type="ARBA" id="ARBA00023004"/>
    </source>
</evidence>
<keyword evidence="11" id="KW-0520">NAD</keyword>
<evidence type="ECO:0000313" key="18">
    <source>
        <dbReference type="Proteomes" id="UP000053467"/>
    </source>
</evidence>
<dbReference type="Pfam" id="PF02256">
    <property type="entry name" value="Fe_hyd_SSU"/>
    <property type="match status" value="1"/>
</dbReference>
<comment type="cofactor">
    <cofactor evidence="13">
        <name>[2Fe-2S] cluster</name>
        <dbReference type="ChEBI" id="CHEBI:190135"/>
    </cofactor>
</comment>
<dbReference type="InterPro" id="IPR036010">
    <property type="entry name" value="2Fe-2S_ferredoxin-like_sf"/>
</dbReference>
<evidence type="ECO:0000256" key="13">
    <source>
        <dbReference type="ARBA" id="ARBA00034078"/>
    </source>
</evidence>
<dbReference type="GO" id="GO:0016020">
    <property type="term" value="C:membrane"/>
    <property type="evidence" value="ECO:0007669"/>
    <property type="project" value="UniProtKB-SubCell"/>
</dbReference>
<reference evidence="18" key="1">
    <citation type="journal article" date="2015" name="MBio">
        <title>Genome-Resolved Metagenomic Analysis Reveals Roles for Candidate Phyla and Other Microbial Community Members in Biogeochemical Transformations in Oil Reservoirs.</title>
        <authorList>
            <person name="Hu P."/>
            <person name="Tom L."/>
            <person name="Singh A."/>
            <person name="Thomas B.C."/>
            <person name="Baker B.J."/>
            <person name="Piceno Y.M."/>
            <person name="Andersen G.L."/>
            <person name="Banfield J.F."/>
        </authorList>
    </citation>
    <scope>NUCLEOTIDE SEQUENCE [LARGE SCALE GENOMIC DNA]</scope>
</reference>
<dbReference type="InterPro" id="IPR004108">
    <property type="entry name" value="Fe_hydrogenase_lsu_C"/>
</dbReference>
<evidence type="ECO:0000256" key="5">
    <source>
        <dbReference type="ARBA" id="ARBA00022714"/>
    </source>
</evidence>
<comment type="cofactor">
    <cofactor evidence="1">
        <name>[4Fe-4S] cluster</name>
        <dbReference type="ChEBI" id="CHEBI:49883"/>
    </cofactor>
</comment>
<dbReference type="SMART" id="SM00902">
    <property type="entry name" value="Fe_hyd_SSU"/>
    <property type="match status" value="1"/>
</dbReference>
<organism evidence="17 18">
    <name type="scientific">candidate division TA06 bacterium 34_109</name>
    <dbReference type="NCBI Taxonomy" id="1635277"/>
    <lineage>
        <taxon>Bacteria</taxon>
        <taxon>Bacteria division TA06</taxon>
    </lineage>
</organism>
<evidence type="ECO:0000256" key="4">
    <source>
        <dbReference type="ARBA" id="ARBA00022485"/>
    </source>
</evidence>
<dbReference type="InterPro" id="IPR036991">
    <property type="entry name" value="Fe_hydrogenase_ssu_sf"/>
</dbReference>
<dbReference type="InterPro" id="IPR019574">
    <property type="entry name" value="NADH_UbQ_OxRdtase_Gsu_4Fe4S-bd"/>
</dbReference>